<keyword evidence="2" id="KW-1185">Reference proteome</keyword>
<gene>
    <name evidence="1" type="ORF">K4H28_13495</name>
</gene>
<dbReference type="Proteomes" id="UP000825679">
    <property type="component" value="Chromosome"/>
</dbReference>
<evidence type="ECO:0000313" key="2">
    <source>
        <dbReference type="Proteomes" id="UP000825679"/>
    </source>
</evidence>
<dbReference type="RefSeq" id="WP_221005669.1">
    <property type="nucleotide sequence ID" value="NZ_CP081150.1"/>
</dbReference>
<organism evidence="1 2">
    <name type="scientific">Deefgea tanakiae</name>
    <dbReference type="NCBI Taxonomy" id="2865840"/>
    <lineage>
        <taxon>Bacteria</taxon>
        <taxon>Pseudomonadati</taxon>
        <taxon>Pseudomonadota</taxon>
        <taxon>Betaproteobacteria</taxon>
        <taxon>Neisseriales</taxon>
        <taxon>Chitinibacteraceae</taxon>
        <taxon>Deefgea</taxon>
    </lineage>
</organism>
<reference evidence="1 2" key="1">
    <citation type="submission" date="2021-08" db="EMBL/GenBank/DDBJ databases">
        <title>complete genome sequencing of Deefgea sp. D25.</title>
        <authorList>
            <person name="Bae J.-W."/>
            <person name="Gim D.-H."/>
        </authorList>
    </citation>
    <scope>NUCLEOTIDE SEQUENCE [LARGE SCALE GENOMIC DNA]</scope>
    <source>
        <strain evidence="1 2">D25</strain>
    </source>
</reference>
<accession>A0ABX8Z3X4</accession>
<evidence type="ECO:0000313" key="1">
    <source>
        <dbReference type="EMBL" id="QZA77286.1"/>
    </source>
</evidence>
<proteinExistence type="predicted"/>
<name>A0ABX8Z3X4_9NEIS</name>
<protein>
    <submittedName>
        <fullName evidence="1">Uncharacterized protein</fullName>
    </submittedName>
</protein>
<sequence>MNRPWFPSQVAGLAEVSMPTGENREAANHQVAASRFRGACLYCSAKAAIHSTIILN</sequence>
<dbReference type="EMBL" id="CP081150">
    <property type="protein sequence ID" value="QZA77286.1"/>
    <property type="molecule type" value="Genomic_DNA"/>
</dbReference>